<proteinExistence type="predicted"/>
<dbReference type="InterPro" id="IPR011041">
    <property type="entry name" value="Quinoprot_gluc/sorb_DH_b-prop"/>
</dbReference>
<dbReference type="NCBIfam" id="TIGR04183">
    <property type="entry name" value="Por_Secre_tail"/>
    <property type="match status" value="1"/>
</dbReference>
<dbReference type="Gene3D" id="2.120.10.30">
    <property type="entry name" value="TolB, C-terminal domain"/>
    <property type="match status" value="1"/>
</dbReference>
<dbReference type="Pfam" id="PF18962">
    <property type="entry name" value="Por_Secre_tail"/>
    <property type="match status" value="1"/>
</dbReference>
<feature type="domain" description="Secretion system C-terminal sorting" evidence="2">
    <location>
        <begin position="503"/>
        <end position="569"/>
    </location>
</feature>
<dbReference type="InterPro" id="IPR011042">
    <property type="entry name" value="6-blade_b-propeller_TolB-like"/>
</dbReference>
<dbReference type="InterPro" id="IPR026444">
    <property type="entry name" value="Secre_tail"/>
</dbReference>
<dbReference type="EMBL" id="MQWD01000001">
    <property type="protein sequence ID" value="PAP75028.1"/>
    <property type="molecule type" value="Genomic_DNA"/>
</dbReference>
<evidence type="ECO:0000313" key="3">
    <source>
        <dbReference type="EMBL" id="PAP75028.1"/>
    </source>
</evidence>
<evidence type="ECO:0000313" key="4">
    <source>
        <dbReference type="Proteomes" id="UP000216339"/>
    </source>
</evidence>
<dbReference type="OrthoDB" id="9811395at2"/>
<keyword evidence="4" id="KW-1185">Reference proteome</keyword>
<dbReference type="Proteomes" id="UP000216339">
    <property type="component" value="Unassembled WGS sequence"/>
</dbReference>
<reference evidence="3 4" key="1">
    <citation type="submission" date="2016-11" db="EMBL/GenBank/DDBJ databases">
        <title>Study of marine rhodopsin-containing bacteria.</title>
        <authorList>
            <person name="Yoshizawa S."/>
            <person name="Kumagai Y."/>
            <person name="Kogure K."/>
        </authorList>
    </citation>
    <scope>NUCLEOTIDE SEQUENCE [LARGE SCALE GENOMIC DNA]</scope>
    <source>
        <strain evidence="3 4">SAORIC-28</strain>
    </source>
</reference>
<keyword evidence="1" id="KW-0732">Signal</keyword>
<feature type="signal peptide" evidence="1">
    <location>
        <begin position="1"/>
        <end position="20"/>
    </location>
</feature>
<organism evidence="3 4">
    <name type="scientific">Rubrivirga marina</name>
    <dbReference type="NCBI Taxonomy" id="1196024"/>
    <lineage>
        <taxon>Bacteria</taxon>
        <taxon>Pseudomonadati</taxon>
        <taxon>Rhodothermota</taxon>
        <taxon>Rhodothermia</taxon>
        <taxon>Rhodothermales</taxon>
        <taxon>Rubricoccaceae</taxon>
        <taxon>Rubrivirga</taxon>
    </lineage>
</organism>
<evidence type="ECO:0000256" key="1">
    <source>
        <dbReference type="SAM" id="SignalP"/>
    </source>
</evidence>
<evidence type="ECO:0000259" key="2">
    <source>
        <dbReference type="Pfam" id="PF18962"/>
    </source>
</evidence>
<gene>
    <name evidence="3" type="ORF">BSZ37_00450</name>
</gene>
<dbReference type="SUPFAM" id="SSF50952">
    <property type="entry name" value="Soluble quinoprotein glucose dehydrogenase"/>
    <property type="match status" value="1"/>
</dbReference>
<name>A0A271IVS6_9BACT</name>
<dbReference type="RefSeq" id="WP_095508654.1">
    <property type="nucleotide sequence ID" value="NZ_MQWD01000001.1"/>
</dbReference>
<feature type="chain" id="PRO_5012492969" description="Secretion system C-terminal sorting domain-containing protein" evidence="1">
    <location>
        <begin position="21"/>
        <end position="578"/>
    </location>
</feature>
<sequence length="578" mass="61598">MIRSFLILLALVGVSTAATGQPDPTCGLFVQPPCAVMDGVEVERVANIPGGQSDERPIRIDRDPTDGTLYVLATSQPDGRTPGSTSTIYRLVPNEGGTFDPVAVTTHEEHGAPRAIGMTFGPEGNLYLVGNDEVGDTQTRIVIRRGTPNGDGWDWATVATTEPYLLSYTYFDHRANGAVVTPDGSTLIVNSGSRTDHGESYGGVREEALTAVLLKVPTDGTDIVLPNDRQALKEAGYVYAEGNRNTFDLAFAPNGDLIGPDNAGDRDDPGELNWYREGEHYGFPWRIGGNDTPMQFSPYGAPYGYDGPNDDPLVPEVCNPNPADTGCYFSNDPGYPAPPEGVTFVEPIPNVGPYADKFIDPVTGAVRDASEEGVSVTSFSGGRSPQGIVFDTEMALAGRLQGGGFLLGFAGARGGFPSDGRDLVFIDLDKGEEGYTVSTEAVAVDFVFPIDAVMADGVIYVAEYGRWFASQPIRDSRGVFAVRLPRDGVSTEPGVRGPYLDAFPNPTAGNLTLEYSVPQAAEVRVELVDALGRVVRTAERPANAGRLDVSTDGLSAGVYVVRLTAGDVRRSRTVTVLR</sequence>
<protein>
    <recommendedName>
        <fullName evidence="2">Secretion system C-terminal sorting domain-containing protein</fullName>
    </recommendedName>
</protein>
<dbReference type="AlphaFoldDB" id="A0A271IVS6"/>
<comment type="caution">
    <text evidence="3">The sequence shown here is derived from an EMBL/GenBank/DDBJ whole genome shotgun (WGS) entry which is preliminary data.</text>
</comment>
<accession>A0A271IVS6</accession>